<dbReference type="EMBL" id="OUNR01000022">
    <property type="protein sequence ID" value="SPP66849.1"/>
    <property type="molecule type" value="Genomic_DNA"/>
</dbReference>
<dbReference type="OrthoDB" id="9797860at2"/>
<evidence type="ECO:0000313" key="2">
    <source>
        <dbReference type="Proteomes" id="UP000248168"/>
    </source>
</evidence>
<organism evidence="1 2">
    <name type="scientific">Nitrospira lenta</name>
    <dbReference type="NCBI Taxonomy" id="1436998"/>
    <lineage>
        <taxon>Bacteria</taxon>
        <taxon>Pseudomonadati</taxon>
        <taxon>Nitrospirota</taxon>
        <taxon>Nitrospiria</taxon>
        <taxon>Nitrospirales</taxon>
        <taxon>Nitrospiraceae</taxon>
        <taxon>Nitrospira</taxon>
    </lineage>
</organism>
<dbReference type="AlphaFoldDB" id="A0A330LA20"/>
<sequence length="75" mass="8457">MTLQVVSFQQISRILDVTDALGLNREWVEIPLSPEVPGLVRRLQNGKLEIIVDAEQPFEQWLSALPQHIQQVPGA</sequence>
<name>A0A330LA20_9BACT</name>
<evidence type="ECO:0000313" key="1">
    <source>
        <dbReference type="EMBL" id="SPP66849.1"/>
    </source>
</evidence>
<dbReference type="InParanoid" id="A0A330LA20"/>
<gene>
    <name evidence="1" type="ORF">NITLEN_90104</name>
</gene>
<reference evidence="2" key="1">
    <citation type="submission" date="2018-04" db="EMBL/GenBank/DDBJ databases">
        <authorList>
            <person name="Lucker S."/>
            <person name="Sakoula D."/>
        </authorList>
    </citation>
    <scope>NUCLEOTIDE SEQUENCE [LARGE SCALE GENOMIC DNA]</scope>
</reference>
<proteinExistence type="predicted"/>
<protein>
    <submittedName>
        <fullName evidence="1">Uncharacterized protein</fullName>
    </submittedName>
</protein>
<keyword evidence="2" id="KW-1185">Reference proteome</keyword>
<dbReference type="Proteomes" id="UP000248168">
    <property type="component" value="Unassembled WGS sequence"/>
</dbReference>
<dbReference type="RefSeq" id="WP_121990958.1">
    <property type="nucleotide sequence ID" value="NZ_OUNR01000022.1"/>
</dbReference>
<accession>A0A330LA20</accession>